<proteinExistence type="predicted"/>
<protein>
    <submittedName>
        <fullName evidence="1">Uncharacterized protein</fullName>
    </submittedName>
</protein>
<evidence type="ECO:0000313" key="2">
    <source>
        <dbReference type="Proteomes" id="UP000029734"/>
    </source>
</evidence>
<gene>
    <name evidence="1" type="ORF">PWYN_10915</name>
</gene>
<sequence length="297" mass="34597">MIPNYIYALPHMIKEQAGTNNQVEIITQKSSFTMRNNELFSIVQKLLLFIEDNTIFSTVLAHFNNKLSEEKIQDILMFLDKHEVIFLSETPVAEPERKLILLLSQYTNSLHKYLEQLKNITFCIYAHGDYTRIMEELLGSLGLQYKLTAKDQLAELTEADFLLVGVDSTRMHILDEINEIVRDQEGCLWSFVLFYSDSYMISPILNQKNYIGYSCMKDQIKMPQGQHGISKNMLLENMGINELLLEIITSLTKLNIKTSYGRAIIFNSVDKMLDVEKVYYLPRYPKAFYIKRWDGEK</sequence>
<dbReference type="STRING" id="268407.PWYN_10915"/>
<dbReference type="AlphaFoldDB" id="A0A098MCL8"/>
<dbReference type="OrthoDB" id="9821711at2"/>
<dbReference type="Proteomes" id="UP000029734">
    <property type="component" value="Unassembled WGS sequence"/>
</dbReference>
<reference evidence="1 2" key="2">
    <citation type="submission" date="2014-10" db="EMBL/GenBank/DDBJ databases">
        <title>Comparative genomics of the Paenibacillus odorifer group.</title>
        <authorList>
            <person name="Tsai Y.-C."/>
            <person name="Martin N."/>
            <person name="Korlach J."/>
            <person name="Wiedmann M."/>
        </authorList>
    </citation>
    <scope>NUCLEOTIDE SEQUENCE [LARGE SCALE GENOMIC DNA]</scope>
    <source>
        <strain evidence="1 2">DSM 18334</strain>
    </source>
</reference>
<dbReference type="EMBL" id="JQCR01000002">
    <property type="protein sequence ID" value="KGE19791.1"/>
    <property type="molecule type" value="Genomic_DNA"/>
</dbReference>
<name>A0A098MCL8_9BACL</name>
<accession>A0A098MCL8</accession>
<organism evidence="1 2">
    <name type="scientific">Paenibacillus wynnii</name>
    <dbReference type="NCBI Taxonomy" id="268407"/>
    <lineage>
        <taxon>Bacteria</taxon>
        <taxon>Bacillati</taxon>
        <taxon>Bacillota</taxon>
        <taxon>Bacilli</taxon>
        <taxon>Bacillales</taxon>
        <taxon>Paenibacillaceae</taxon>
        <taxon>Paenibacillus</taxon>
    </lineage>
</organism>
<comment type="caution">
    <text evidence="1">The sequence shown here is derived from an EMBL/GenBank/DDBJ whole genome shotgun (WGS) entry which is preliminary data.</text>
</comment>
<reference evidence="1 2" key="1">
    <citation type="submission" date="2014-08" db="EMBL/GenBank/DDBJ databases">
        <authorList>
            <person name="den Bakker H.C."/>
        </authorList>
    </citation>
    <scope>NUCLEOTIDE SEQUENCE [LARGE SCALE GENOMIC DNA]</scope>
    <source>
        <strain evidence="1 2">DSM 18334</strain>
    </source>
</reference>
<evidence type="ECO:0000313" key="1">
    <source>
        <dbReference type="EMBL" id="KGE19791.1"/>
    </source>
</evidence>
<keyword evidence="2" id="KW-1185">Reference proteome</keyword>
<dbReference type="RefSeq" id="WP_036651183.1">
    <property type="nucleotide sequence ID" value="NZ_JQCR01000002.1"/>
</dbReference>